<dbReference type="NCBIfam" id="NF004162">
    <property type="entry name" value="PRK05627.1-5"/>
    <property type="match status" value="1"/>
</dbReference>
<reference evidence="16 17" key="1">
    <citation type="submission" date="2018-08" db="EMBL/GenBank/DDBJ databases">
        <title>Genomic Encyclopedia of Type Strains, Phase IV (KMG-IV): sequencing the most valuable type-strain genomes for metagenomic binning, comparative biology and taxonomic classification.</title>
        <authorList>
            <person name="Goeker M."/>
        </authorList>
    </citation>
    <scope>NUCLEOTIDE SEQUENCE [LARGE SCALE GENOMIC DNA]</scope>
    <source>
        <strain evidence="16 17">DSM 23923</strain>
    </source>
</reference>
<keyword evidence="17" id="KW-1185">Reference proteome</keyword>
<comment type="catalytic activity">
    <reaction evidence="12 14">
        <text>riboflavin + ATP = FMN + ADP + H(+)</text>
        <dbReference type="Rhea" id="RHEA:14357"/>
        <dbReference type="ChEBI" id="CHEBI:15378"/>
        <dbReference type="ChEBI" id="CHEBI:30616"/>
        <dbReference type="ChEBI" id="CHEBI:57986"/>
        <dbReference type="ChEBI" id="CHEBI:58210"/>
        <dbReference type="ChEBI" id="CHEBI:456216"/>
        <dbReference type="EC" id="2.7.1.26"/>
    </reaction>
</comment>
<accession>A0A347ZW25</accession>
<dbReference type="CDD" id="cd02064">
    <property type="entry name" value="FAD_synthetase_N"/>
    <property type="match status" value="1"/>
</dbReference>
<dbReference type="GO" id="GO:0006747">
    <property type="term" value="P:FAD biosynthetic process"/>
    <property type="evidence" value="ECO:0007669"/>
    <property type="project" value="UniProtKB-UniRule"/>
</dbReference>
<dbReference type="GO" id="GO:0003919">
    <property type="term" value="F:FMN adenylyltransferase activity"/>
    <property type="evidence" value="ECO:0007669"/>
    <property type="project" value="UniProtKB-UniRule"/>
</dbReference>
<evidence type="ECO:0000256" key="14">
    <source>
        <dbReference type="PIRNR" id="PIRNR004491"/>
    </source>
</evidence>
<comment type="similarity">
    <text evidence="14">Belongs to the ribF family.</text>
</comment>
<keyword evidence="11" id="KW-0511">Multifunctional enzyme</keyword>
<dbReference type="GO" id="GO:0008531">
    <property type="term" value="F:riboflavin kinase activity"/>
    <property type="evidence" value="ECO:0007669"/>
    <property type="project" value="UniProtKB-UniRule"/>
</dbReference>
<dbReference type="InterPro" id="IPR015864">
    <property type="entry name" value="FAD_synthase"/>
</dbReference>
<organism evidence="16 17">
    <name type="scientific">Pelolinea submarina</name>
    <dbReference type="NCBI Taxonomy" id="913107"/>
    <lineage>
        <taxon>Bacteria</taxon>
        <taxon>Bacillati</taxon>
        <taxon>Chloroflexota</taxon>
        <taxon>Anaerolineae</taxon>
        <taxon>Anaerolineales</taxon>
        <taxon>Anaerolineaceae</taxon>
        <taxon>Pelolinea</taxon>
    </lineage>
</organism>
<dbReference type="SUPFAM" id="SSF82114">
    <property type="entry name" value="Riboflavin kinase-like"/>
    <property type="match status" value="1"/>
</dbReference>
<dbReference type="PANTHER" id="PTHR22749:SF6">
    <property type="entry name" value="RIBOFLAVIN KINASE"/>
    <property type="match status" value="1"/>
</dbReference>
<evidence type="ECO:0000259" key="15">
    <source>
        <dbReference type="SMART" id="SM00904"/>
    </source>
</evidence>
<keyword evidence="6 14" id="KW-0548">Nucleotidyltransferase</keyword>
<evidence type="ECO:0000256" key="7">
    <source>
        <dbReference type="ARBA" id="ARBA00022741"/>
    </source>
</evidence>
<dbReference type="GO" id="GO:0009398">
    <property type="term" value="P:FMN biosynthetic process"/>
    <property type="evidence" value="ECO:0007669"/>
    <property type="project" value="UniProtKB-UniRule"/>
</dbReference>
<sequence>MTPDRENDHTNNNAGTWATIGSYDGVHLGHQFLIRTLVEESHQAGKPSTVVTFFPHPVKELRGLKGPYYLTTPEEKNQILTSLGVNSVLTLNFTHNLAIQSADSFIRILHNHIHFSCLLIGYDFRLGANRDGDIHTLSALGKELGYCVRAIEPFMKTEQPVSSSRIRELILAGDIRSANSLLGRPYSAGGAIIHGDARGRQIGMRTANLDIWPEKLLPGTGVYAAFAEMDNRRYPAVVNIGSRPTFYEKPSLQTVEAHLLDFDQEIYDQQMQLKFIQRIRPEKKFSGAEELMVQIKQDIQFTREVLTDEPKPTDLPA</sequence>
<proteinExistence type="inferred from homology"/>
<dbReference type="NCBIfam" id="TIGR00083">
    <property type="entry name" value="ribF"/>
    <property type="match status" value="1"/>
</dbReference>
<name>A0A347ZW25_9CHLR</name>
<feature type="domain" description="Riboflavin kinase" evidence="15">
    <location>
        <begin position="181"/>
        <end position="307"/>
    </location>
</feature>
<dbReference type="InterPro" id="IPR002606">
    <property type="entry name" value="Riboflavin_kinase_bac"/>
</dbReference>
<dbReference type="Gene3D" id="3.40.50.620">
    <property type="entry name" value="HUPs"/>
    <property type="match status" value="1"/>
</dbReference>
<dbReference type="InterPro" id="IPR023465">
    <property type="entry name" value="Riboflavin_kinase_dom_sf"/>
</dbReference>
<evidence type="ECO:0000256" key="6">
    <source>
        <dbReference type="ARBA" id="ARBA00022695"/>
    </source>
</evidence>
<dbReference type="Pfam" id="PF06574">
    <property type="entry name" value="FAD_syn"/>
    <property type="match status" value="1"/>
</dbReference>
<dbReference type="RefSeq" id="WP_116225675.1">
    <property type="nucleotide sequence ID" value="NZ_AP018437.1"/>
</dbReference>
<dbReference type="OrthoDB" id="9803667at2"/>
<keyword evidence="8 14" id="KW-0418">Kinase</keyword>
<dbReference type="InterPro" id="IPR023468">
    <property type="entry name" value="Riboflavin_kinase"/>
</dbReference>
<dbReference type="UniPathway" id="UPA00277">
    <property type="reaction ID" value="UER00407"/>
</dbReference>
<dbReference type="PIRSF" id="PIRSF004491">
    <property type="entry name" value="FAD_Synth"/>
    <property type="match status" value="1"/>
</dbReference>
<protein>
    <recommendedName>
        <fullName evidence="14">Riboflavin biosynthesis protein</fullName>
    </recommendedName>
    <domain>
        <recommendedName>
            <fullName evidence="14">Riboflavin kinase</fullName>
            <ecNumber evidence="14">2.7.1.26</ecNumber>
        </recommendedName>
        <alternativeName>
            <fullName evidence="14">Flavokinase</fullName>
        </alternativeName>
    </domain>
    <domain>
        <recommendedName>
            <fullName evidence="14">FMN adenylyltransferase</fullName>
            <ecNumber evidence="14">2.7.7.2</ecNumber>
        </recommendedName>
        <alternativeName>
            <fullName evidence="14">FAD pyrophosphorylase</fullName>
        </alternativeName>
        <alternativeName>
            <fullName evidence="14">FAD synthase</fullName>
        </alternativeName>
    </domain>
</protein>
<dbReference type="InterPro" id="IPR014729">
    <property type="entry name" value="Rossmann-like_a/b/a_fold"/>
</dbReference>
<evidence type="ECO:0000256" key="10">
    <source>
        <dbReference type="ARBA" id="ARBA00022840"/>
    </source>
</evidence>
<dbReference type="UniPathway" id="UPA00276">
    <property type="reaction ID" value="UER00406"/>
</dbReference>
<keyword evidence="9 14" id="KW-0274">FAD</keyword>
<dbReference type="GO" id="GO:0005524">
    <property type="term" value="F:ATP binding"/>
    <property type="evidence" value="ECO:0007669"/>
    <property type="project" value="UniProtKB-UniRule"/>
</dbReference>
<dbReference type="AlphaFoldDB" id="A0A347ZW25"/>
<keyword evidence="3 14" id="KW-0285">Flavoprotein</keyword>
<dbReference type="Gene3D" id="2.40.30.30">
    <property type="entry name" value="Riboflavin kinase-like"/>
    <property type="match status" value="1"/>
</dbReference>
<dbReference type="Pfam" id="PF01687">
    <property type="entry name" value="Flavokinase"/>
    <property type="match status" value="1"/>
</dbReference>
<evidence type="ECO:0000256" key="5">
    <source>
        <dbReference type="ARBA" id="ARBA00022679"/>
    </source>
</evidence>
<keyword evidence="4 14" id="KW-0288">FMN</keyword>
<evidence type="ECO:0000256" key="9">
    <source>
        <dbReference type="ARBA" id="ARBA00022827"/>
    </source>
</evidence>
<evidence type="ECO:0000256" key="11">
    <source>
        <dbReference type="ARBA" id="ARBA00023268"/>
    </source>
</evidence>
<evidence type="ECO:0000256" key="8">
    <source>
        <dbReference type="ARBA" id="ARBA00022777"/>
    </source>
</evidence>
<comment type="caution">
    <text evidence="16">The sequence shown here is derived from an EMBL/GenBank/DDBJ whole genome shotgun (WGS) entry which is preliminary data.</text>
</comment>
<keyword evidence="7 14" id="KW-0547">Nucleotide-binding</keyword>
<dbReference type="EMBL" id="QUMS01000003">
    <property type="protein sequence ID" value="REG07201.1"/>
    <property type="molecule type" value="Genomic_DNA"/>
</dbReference>
<evidence type="ECO:0000256" key="12">
    <source>
        <dbReference type="ARBA" id="ARBA00047880"/>
    </source>
</evidence>
<dbReference type="EC" id="2.7.1.26" evidence="14"/>
<gene>
    <name evidence="16" type="ORF">DFR64_2406</name>
</gene>
<dbReference type="InterPro" id="IPR015865">
    <property type="entry name" value="Riboflavin_kinase_bac/euk"/>
</dbReference>
<dbReference type="GO" id="GO:0009231">
    <property type="term" value="P:riboflavin biosynthetic process"/>
    <property type="evidence" value="ECO:0007669"/>
    <property type="project" value="InterPro"/>
</dbReference>
<dbReference type="EC" id="2.7.7.2" evidence="14"/>
<dbReference type="SMART" id="SM00904">
    <property type="entry name" value="Flavokinase"/>
    <property type="match status" value="1"/>
</dbReference>
<keyword evidence="10 14" id="KW-0067">ATP-binding</keyword>
<dbReference type="PANTHER" id="PTHR22749">
    <property type="entry name" value="RIBOFLAVIN KINASE/FMN ADENYLYLTRANSFERASE"/>
    <property type="match status" value="1"/>
</dbReference>
<evidence type="ECO:0000313" key="16">
    <source>
        <dbReference type="EMBL" id="REG07201.1"/>
    </source>
</evidence>
<comment type="catalytic activity">
    <reaction evidence="13 14">
        <text>FMN + ATP + H(+) = FAD + diphosphate</text>
        <dbReference type="Rhea" id="RHEA:17237"/>
        <dbReference type="ChEBI" id="CHEBI:15378"/>
        <dbReference type="ChEBI" id="CHEBI:30616"/>
        <dbReference type="ChEBI" id="CHEBI:33019"/>
        <dbReference type="ChEBI" id="CHEBI:57692"/>
        <dbReference type="ChEBI" id="CHEBI:58210"/>
        <dbReference type="EC" id="2.7.7.2"/>
    </reaction>
</comment>
<evidence type="ECO:0000256" key="4">
    <source>
        <dbReference type="ARBA" id="ARBA00022643"/>
    </source>
</evidence>
<evidence type="ECO:0000256" key="13">
    <source>
        <dbReference type="ARBA" id="ARBA00049494"/>
    </source>
</evidence>
<dbReference type="SUPFAM" id="SSF52374">
    <property type="entry name" value="Nucleotidylyl transferase"/>
    <property type="match status" value="1"/>
</dbReference>
<evidence type="ECO:0000256" key="1">
    <source>
        <dbReference type="ARBA" id="ARBA00004726"/>
    </source>
</evidence>
<evidence type="ECO:0000256" key="3">
    <source>
        <dbReference type="ARBA" id="ARBA00022630"/>
    </source>
</evidence>
<dbReference type="Proteomes" id="UP000256388">
    <property type="component" value="Unassembled WGS sequence"/>
</dbReference>
<comment type="pathway">
    <text evidence="2 14">Cofactor biosynthesis; FMN biosynthesis; FMN from riboflavin (ATP route): step 1/1.</text>
</comment>
<comment type="pathway">
    <text evidence="1 14">Cofactor biosynthesis; FAD biosynthesis; FAD from FMN: step 1/1.</text>
</comment>
<keyword evidence="5 14" id="KW-0808">Transferase</keyword>
<evidence type="ECO:0000256" key="2">
    <source>
        <dbReference type="ARBA" id="ARBA00005201"/>
    </source>
</evidence>
<evidence type="ECO:0000313" key="17">
    <source>
        <dbReference type="Proteomes" id="UP000256388"/>
    </source>
</evidence>
<dbReference type="FunFam" id="3.40.50.620:FF:000021">
    <property type="entry name" value="Riboflavin biosynthesis protein"/>
    <property type="match status" value="1"/>
</dbReference>